<keyword evidence="1" id="KW-0732">Signal</keyword>
<dbReference type="AlphaFoldDB" id="A0A0F7RYW4"/>
<reference evidence="5" key="3">
    <citation type="submission" date="2014-06" db="EMBL/GenBank/DDBJ databases">
        <authorList>
            <person name="Berkman P.J."/>
        </authorList>
    </citation>
    <scope>NUCLEOTIDE SEQUENCE [LARGE SCALE GENOMIC DNA]</scope>
</reference>
<evidence type="ECO:0000256" key="1">
    <source>
        <dbReference type="SAM" id="SignalP"/>
    </source>
</evidence>
<dbReference type="EMBL" id="CCFA01002729">
    <property type="protein sequence ID" value="CDS00528.1"/>
    <property type="molecule type" value="Genomic_DNA"/>
</dbReference>
<protein>
    <recommendedName>
        <fullName evidence="2">AB hydrolase-1 domain-containing protein</fullName>
    </recommendedName>
</protein>
<feature type="domain" description="AB hydrolase-1" evidence="2">
    <location>
        <begin position="122"/>
        <end position="385"/>
    </location>
</feature>
<accession>A0A0F7RYW4</accession>
<sequence>MLVNIHSLLPLVGVVSAASIQLAARDANSSSNTNTTLSGPYGLNNTNCSQVTLSIPVNHNTHSNQSYITRQIIDFTQAPANFTAQHGPNPNITFNLSRTFTINGYYCTPEQGAREDGALWNLVHGIGFDSSYWDYSLSDEYSVVKHAASYGYSSFRYDRLGTGKSETPVGGGFDVVRAQTEVAILQGVLGKLRNTTEVGGKKHGKIVGIGHSYGSVQTQAASQQTPSLLDAIVLTGFTTNSTNLPGYLHAASYSIDNRVFPSRLANKPPTWLVTGSNASDITGFFYPPYYSPASFDLARSTGQPVTLGSLFTVGAVGGVAQNFTGPAQVVNGAKDFIFCSSNCYAGPNGTDIPSGVKQLYPQAKNFTSYIAENTGHGITAHYSQPRVAEEIAKWVARAGTVSGQ</sequence>
<organism evidence="3 5">
    <name type="scientific">Sporisorium scitamineum</name>
    <dbReference type="NCBI Taxonomy" id="49012"/>
    <lineage>
        <taxon>Eukaryota</taxon>
        <taxon>Fungi</taxon>
        <taxon>Dikarya</taxon>
        <taxon>Basidiomycota</taxon>
        <taxon>Ustilaginomycotina</taxon>
        <taxon>Ustilaginomycetes</taxon>
        <taxon>Ustilaginales</taxon>
        <taxon>Ustilaginaceae</taxon>
        <taxon>Sporisorium</taxon>
    </lineage>
</organism>
<name>A0A0F7RYW4_9BASI</name>
<reference evidence="4" key="1">
    <citation type="submission" date="2014-06" db="EMBL/GenBank/DDBJ databases">
        <authorList>
            <person name="Ju J."/>
            <person name="Zhang J."/>
        </authorList>
    </citation>
    <scope>NUCLEOTIDE SEQUENCE</scope>
    <source>
        <strain evidence="4">SscI8</strain>
    </source>
</reference>
<evidence type="ECO:0000313" key="3">
    <source>
        <dbReference type="EMBL" id="CDS00528.1"/>
    </source>
</evidence>
<evidence type="ECO:0000313" key="4">
    <source>
        <dbReference type="EMBL" id="CDU23448.1"/>
    </source>
</evidence>
<dbReference type="Proteomes" id="UP000242770">
    <property type="component" value="Unassembled WGS sequence"/>
</dbReference>
<dbReference type="EMBL" id="LK056662">
    <property type="protein sequence ID" value="CDU23448.1"/>
    <property type="molecule type" value="Genomic_DNA"/>
</dbReference>
<feature type="chain" id="PRO_5015039042" description="AB hydrolase-1 domain-containing protein" evidence="1">
    <location>
        <begin position="18"/>
        <end position="404"/>
    </location>
</feature>
<dbReference type="InterPro" id="IPR000073">
    <property type="entry name" value="AB_hydrolase_1"/>
</dbReference>
<dbReference type="OrthoDB" id="1743579at2759"/>
<dbReference type="InterPro" id="IPR029058">
    <property type="entry name" value="AB_hydrolase_fold"/>
</dbReference>
<dbReference type="STRING" id="49012.A0A0F7RYW4"/>
<dbReference type="Gene3D" id="3.40.50.1820">
    <property type="entry name" value="alpha/beta hydrolase"/>
    <property type="match status" value="1"/>
</dbReference>
<feature type="signal peptide" evidence="1">
    <location>
        <begin position="1"/>
        <end position="17"/>
    </location>
</feature>
<dbReference type="SUPFAM" id="SSF53474">
    <property type="entry name" value="alpha/beta-Hydrolases"/>
    <property type="match status" value="1"/>
</dbReference>
<reference evidence="3" key="2">
    <citation type="submission" date="2014-06" db="EMBL/GenBank/DDBJ databases">
        <authorList>
            <person name="Berkman J.Paul."/>
        </authorList>
    </citation>
    <scope>NUCLEOTIDE SEQUENCE [LARGE SCALE GENOMIC DNA]</scope>
</reference>
<gene>
    <name evidence="3" type="primary">SSCI45400.1</name>
    <name evidence="4" type="ORF">SPSC_02077</name>
</gene>
<evidence type="ECO:0000259" key="2">
    <source>
        <dbReference type="Pfam" id="PF12697"/>
    </source>
</evidence>
<keyword evidence="5" id="KW-1185">Reference proteome</keyword>
<evidence type="ECO:0000313" key="5">
    <source>
        <dbReference type="Proteomes" id="UP000242770"/>
    </source>
</evidence>
<dbReference type="Pfam" id="PF12697">
    <property type="entry name" value="Abhydrolase_6"/>
    <property type="match status" value="1"/>
</dbReference>
<proteinExistence type="predicted"/>